<proteinExistence type="predicted"/>
<comment type="caution">
    <text evidence="1">The sequence shown here is derived from an EMBL/GenBank/DDBJ whole genome shotgun (WGS) entry which is preliminary data.</text>
</comment>
<sequence length="136" mass="16145">MWLEYSSRDSSLSFDEEQLRCKSVVSHTWSVSQANYANIFKKVHDHVKDCLPRHQYSRIISTLIPLKRCWRRKVKKNNLLRETFFHLFGDYNVPADYPRQTQLNRKQRLALMKIGLNPSTYNHPSLSKSAISFWLS</sequence>
<dbReference type="EMBL" id="CM029054">
    <property type="protein sequence ID" value="KAG2541010.1"/>
    <property type="molecule type" value="Genomic_DNA"/>
</dbReference>
<reference evidence="1" key="1">
    <citation type="submission" date="2020-05" db="EMBL/GenBank/DDBJ databases">
        <title>WGS assembly of Panicum virgatum.</title>
        <authorList>
            <person name="Lovell J.T."/>
            <person name="Jenkins J."/>
            <person name="Shu S."/>
            <person name="Juenger T.E."/>
            <person name="Schmutz J."/>
        </authorList>
    </citation>
    <scope>NUCLEOTIDE SEQUENCE</scope>
    <source>
        <strain evidence="1">AP13</strain>
    </source>
</reference>
<dbReference type="Proteomes" id="UP000823388">
    <property type="component" value="Chromosome 9N"/>
</dbReference>
<dbReference type="AlphaFoldDB" id="A0A8T0MV14"/>
<evidence type="ECO:0000313" key="1">
    <source>
        <dbReference type="EMBL" id="KAG2541010.1"/>
    </source>
</evidence>
<name>A0A8T0MV14_PANVG</name>
<accession>A0A8T0MV14</accession>
<gene>
    <name evidence="1" type="ORF">PVAP13_9NG592678</name>
</gene>
<evidence type="ECO:0000313" key="2">
    <source>
        <dbReference type="Proteomes" id="UP000823388"/>
    </source>
</evidence>
<organism evidence="1 2">
    <name type="scientific">Panicum virgatum</name>
    <name type="common">Blackwell switchgrass</name>
    <dbReference type="NCBI Taxonomy" id="38727"/>
    <lineage>
        <taxon>Eukaryota</taxon>
        <taxon>Viridiplantae</taxon>
        <taxon>Streptophyta</taxon>
        <taxon>Embryophyta</taxon>
        <taxon>Tracheophyta</taxon>
        <taxon>Spermatophyta</taxon>
        <taxon>Magnoliopsida</taxon>
        <taxon>Liliopsida</taxon>
        <taxon>Poales</taxon>
        <taxon>Poaceae</taxon>
        <taxon>PACMAD clade</taxon>
        <taxon>Panicoideae</taxon>
        <taxon>Panicodae</taxon>
        <taxon>Paniceae</taxon>
        <taxon>Panicinae</taxon>
        <taxon>Panicum</taxon>
        <taxon>Panicum sect. Hiantes</taxon>
    </lineage>
</organism>
<protein>
    <submittedName>
        <fullName evidence="1">Uncharacterized protein</fullName>
    </submittedName>
</protein>
<keyword evidence="2" id="KW-1185">Reference proteome</keyword>